<comment type="caution">
    <text evidence="2">The sequence shown here is derived from an EMBL/GenBank/DDBJ whole genome shotgun (WGS) entry which is preliminary data.</text>
</comment>
<accession>A0A370TTT4</accession>
<dbReference type="InterPro" id="IPR013320">
    <property type="entry name" value="ConA-like_dom_sf"/>
</dbReference>
<sequence>MLTVLVVLSSVAGLISAIQQRIPGFNVIWFDHFDVPGLETSKWNIYTGAVFNGEQETYTTSASNCGHSGSETLLLAPRKDVST</sequence>
<name>A0A370TTT4_9HELO</name>
<dbReference type="Gene3D" id="2.60.120.200">
    <property type="match status" value="1"/>
</dbReference>
<dbReference type="SUPFAM" id="SSF49899">
    <property type="entry name" value="Concanavalin A-like lectins/glucanases"/>
    <property type="match status" value="1"/>
</dbReference>
<keyword evidence="1" id="KW-0732">Signal</keyword>
<dbReference type="RefSeq" id="XP_031871597.1">
    <property type="nucleotide sequence ID" value="XM_032011904.1"/>
</dbReference>
<evidence type="ECO:0000313" key="3">
    <source>
        <dbReference type="Proteomes" id="UP000254866"/>
    </source>
</evidence>
<dbReference type="Proteomes" id="UP000254866">
    <property type="component" value="Unassembled WGS sequence"/>
</dbReference>
<dbReference type="OrthoDB" id="192832at2759"/>
<organism evidence="2 3">
    <name type="scientific">Venustampulla echinocandica</name>
    <dbReference type="NCBI Taxonomy" id="2656787"/>
    <lineage>
        <taxon>Eukaryota</taxon>
        <taxon>Fungi</taxon>
        <taxon>Dikarya</taxon>
        <taxon>Ascomycota</taxon>
        <taxon>Pezizomycotina</taxon>
        <taxon>Leotiomycetes</taxon>
        <taxon>Helotiales</taxon>
        <taxon>Pleuroascaceae</taxon>
        <taxon>Venustampulla</taxon>
    </lineage>
</organism>
<reference evidence="2 3" key="1">
    <citation type="journal article" date="2018" name="IMA Fungus">
        <title>IMA Genome-F 9: Draft genome sequence of Annulohypoxylon stygium, Aspergillus mulundensis, Berkeleyomyces basicola (syn. Thielaviopsis basicola), Ceratocystis smalleyi, two Cercospora beticola strains, Coleophoma cylindrospora, Fusarium fracticaudum, Phialophora cf. hyalina, and Morchella septimelata.</title>
        <authorList>
            <person name="Wingfield B.D."/>
            <person name="Bills G.F."/>
            <person name="Dong Y."/>
            <person name="Huang W."/>
            <person name="Nel W.J."/>
            <person name="Swalarsk-Parry B.S."/>
            <person name="Vaghefi N."/>
            <person name="Wilken P.M."/>
            <person name="An Z."/>
            <person name="de Beer Z.W."/>
            <person name="De Vos L."/>
            <person name="Chen L."/>
            <person name="Duong T.A."/>
            <person name="Gao Y."/>
            <person name="Hammerbacher A."/>
            <person name="Kikkert J.R."/>
            <person name="Li Y."/>
            <person name="Li H."/>
            <person name="Li K."/>
            <person name="Li Q."/>
            <person name="Liu X."/>
            <person name="Ma X."/>
            <person name="Naidoo K."/>
            <person name="Pethybridge S.J."/>
            <person name="Sun J."/>
            <person name="Steenkamp E.T."/>
            <person name="van der Nest M.A."/>
            <person name="van Wyk S."/>
            <person name="Wingfield M.J."/>
            <person name="Xiong C."/>
            <person name="Yue Q."/>
            <person name="Zhang X."/>
        </authorList>
    </citation>
    <scope>NUCLEOTIDE SEQUENCE [LARGE SCALE GENOMIC DNA]</scope>
    <source>
        <strain evidence="2 3">BP 5553</strain>
    </source>
</reference>
<feature type="signal peptide" evidence="1">
    <location>
        <begin position="1"/>
        <end position="17"/>
    </location>
</feature>
<evidence type="ECO:0000256" key="1">
    <source>
        <dbReference type="SAM" id="SignalP"/>
    </source>
</evidence>
<feature type="chain" id="PRO_5016986390" evidence="1">
    <location>
        <begin position="18"/>
        <end position="83"/>
    </location>
</feature>
<evidence type="ECO:0000313" key="2">
    <source>
        <dbReference type="EMBL" id="RDL38941.1"/>
    </source>
</evidence>
<protein>
    <submittedName>
        <fullName evidence="2">Uncharacterized protein</fullName>
    </submittedName>
</protein>
<proteinExistence type="predicted"/>
<keyword evidence="3" id="KW-1185">Reference proteome</keyword>
<dbReference type="GeneID" id="43596130"/>
<dbReference type="EMBL" id="NPIC01000002">
    <property type="protein sequence ID" value="RDL38941.1"/>
    <property type="molecule type" value="Genomic_DNA"/>
</dbReference>
<dbReference type="AlphaFoldDB" id="A0A370TTT4"/>
<gene>
    <name evidence="2" type="ORF">BP5553_03281</name>
</gene>